<comment type="caution">
    <text evidence="1">The sequence shown here is derived from an EMBL/GenBank/DDBJ whole genome shotgun (WGS) entry which is preliminary data.</text>
</comment>
<evidence type="ECO:0000313" key="1">
    <source>
        <dbReference type="EMBL" id="MDT3426874.1"/>
    </source>
</evidence>
<protein>
    <submittedName>
        <fullName evidence="1">Uncharacterized protein</fullName>
    </submittedName>
</protein>
<evidence type="ECO:0000313" key="2">
    <source>
        <dbReference type="Proteomes" id="UP001248709"/>
    </source>
</evidence>
<organism evidence="1 2">
    <name type="scientific">Paenibacillus forsythiae</name>
    <dbReference type="NCBI Taxonomy" id="365616"/>
    <lineage>
        <taxon>Bacteria</taxon>
        <taxon>Bacillati</taxon>
        <taxon>Bacillota</taxon>
        <taxon>Bacilli</taxon>
        <taxon>Bacillales</taxon>
        <taxon>Paenibacillaceae</taxon>
        <taxon>Paenibacillus</taxon>
    </lineage>
</organism>
<accession>A0ABU3H7U1</accession>
<gene>
    <name evidence="1" type="ORF">J2Z22_002408</name>
</gene>
<proteinExistence type="predicted"/>
<reference evidence="1 2" key="1">
    <citation type="submission" date="2023-07" db="EMBL/GenBank/DDBJ databases">
        <title>Genomic Encyclopedia of Type Strains, Phase IV (KMG-IV): sequencing the most valuable type-strain genomes for metagenomic binning, comparative biology and taxonomic classification.</title>
        <authorList>
            <person name="Goeker M."/>
        </authorList>
    </citation>
    <scope>NUCLEOTIDE SEQUENCE [LARGE SCALE GENOMIC DNA]</scope>
    <source>
        <strain evidence="1 2">T98</strain>
    </source>
</reference>
<dbReference type="EMBL" id="JAUSUY010000008">
    <property type="protein sequence ID" value="MDT3426874.1"/>
    <property type="molecule type" value="Genomic_DNA"/>
</dbReference>
<keyword evidence="2" id="KW-1185">Reference proteome</keyword>
<dbReference type="Proteomes" id="UP001248709">
    <property type="component" value="Unassembled WGS sequence"/>
</dbReference>
<name>A0ABU3H7U1_9BACL</name>
<dbReference type="RefSeq" id="WP_156940537.1">
    <property type="nucleotide sequence ID" value="NZ_JAUSUY010000008.1"/>
</dbReference>
<sequence length="52" mass="5802">MEAQRLAKGQKVQAFQIQIPHASRNPDFMQVFEAILAECKTEGRKNCIVAGV</sequence>